<dbReference type="OrthoDB" id="125330at2759"/>
<feature type="domain" description="WRKY19-like zinc finger" evidence="1">
    <location>
        <begin position="199"/>
        <end position="222"/>
    </location>
</feature>
<feature type="domain" description="WRKY19-like zinc finger" evidence="1">
    <location>
        <begin position="272"/>
        <end position="292"/>
    </location>
</feature>
<dbReference type="Pfam" id="PF24906">
    <property type="entry name" value="Zf_WRKY19"/>
    <property type="match status" value="4"/>
</dbReference>
<evidence type="ECO:0000259" key="1">
    <source>
        <dbReference type="Pfam" id="PF24906"/>
    </source>
</evidence>
<gene>
    <name evidence="2" type="ORF">Poli38472_014352</name>
</gene>
<evidence type="ECO:0000313" key="3">
    <source>
        <dbReference type="Proteomes" id="UP000794436"/>
    </source>
</evidence>
<dbReference type="Proteomes" id="UP000794436">
    <property type="component" value="Unassembled WGS sequence"/>
</dbReference>
<dbReference type="AlphaFoldDB" id="A0A8K1FEA1"/>
<dbReference type="InterPro" id="IPR056866">
    <property type="entry name" value="Znf_WRKY19"/>
</dbReference>
<keyword evidence="3" id="KW-1185">Reference proteome</keyword>
<proteinExistence type="predicted"/>
<comment type="caution">
    <text evidence="2">The sequence shown here is derived from an EMBL/GenBank/DDBJ whole genome shotgun (WGS) entry which is preliminary data.</text>
</comment>
<evidence type="ECO:0000313" key="2">
    <source>
        <dbReference type="EMBL" id="TMW57749.1"/>
    </source>
</evidence>
<feature type="domain" description="WRKY19-like zinc finger" evidence="1">
    <location>
        <begin position="176"/>
        <end position="198"/>
    </location>
</feature>
<dbReference type="EMBL" id="SPLM01000114">
    <property type="protein sequence ID" value="TMW57749.1"/>
    <property type="molecule type" value="Genomic_DNA"/>
</dbReference>
<accession>A0A8K1FEA1</accession>
<sequence>MSSAFLDVVVLKQELTALGFPYVYEGVGGPWDCALANDAWSASPDVLDWPSAPFFQDDGDDLSLLLSLYVDNNLMLSSPVSSCDSTVAPDLTVSSQVSSNDVASFYPMRPPPASIPGVFSPPSSPRQVDLPASFPTLSPRRVDLPALLPPVRSDGNDQMIGRHREQQQYKNRESVRLCKVPGCVKNSQSHGRCIRHGGGKRCAVDGCPRGAQARGKCKAHGGGMRCTVDGCVRSSQGSGLCRSHGGGKLCDYPGCTKGTQRHGKCSTHGGIRRCSIEGCDKADRGGGFCRPHKMEQLESSNVAFVSF</sequence>
<organism evidence="2 3">
    <name type="scientific">Pythium oligandrum</name>
    <name type="common">Mycoparasitic fungus</name>
    <dbReference type="NCBI Taxonomy" id="41045"/>
    <lineage>
        <taxon>Eukaryota</taxon>
        <taxon>Sar</taxon>
        <taxon>Stramenopiles</taxon>
        <taxon>Oomycota</taxon>
        <taxon>Peronosporomycetes</taxon>
        <taxon>Pythiales</taxon>
        <taxon>Pythiaceae</taxon>
        <taxon>Pythium</taxon>
    </lineage>
</organism>
<dbReference type="PANTHER" id="PTHR31827:SF1">
    <property type="entry name" value="EMB|CAB89363.1"/>
    <property type="match status" value="1"/>
</dbReference>
<reference evidence="2" key="1">
    <citation type="submission" date="2019-03" db="EMBL/GenBank/DDBJ databases">
        <title>Long read genome sequence of the mycoparasitic Pythium oligandrum ATCC 38472 isolated from sugarbeet rhizosphere.</title>
        <authorList>
            <person name="Gaulin E."/>
        </authorList>
    </citation>
    <scope>NUCLEOTIDE SEQUENCE</scope>
    <source>
        <strain evidence="2">ATCC 38472_TT</strain>
    </source>
</reference>
<name>A0A8K1FEA1_PYTOL</name>
<protein>
    <recommendedName>
        <fullName evidence="1">WRKY19-like zinc finger domain-containing protein</fullName>
    </recommendedName>
</protein>
<feature type="domain" description="WRKY19-like zinc finger" evidence="1">
    <location>
        <begin position="225"/>
        <end position="246"/>
    </location>
</feature>
<dbReference type="PANTHER" id="PTHR31827">
    <property type="entry name" value="EMB|CAB89363.1"/>
    <property type="match status" value="1"/>
</dbReference>